<keyword evidence="2" id="KW-1185">Reference proteome</keyword>
<evidence type="ECO:0000313" key="2">
    <source>
        <dbReference type="Proteomes" id="UP000001466"/>
    </source>
</evidence>
<sequence length="56" mass="6307">MDNVATVCVTSTLEPNVNKKRERITINTNINKSFFLNTTTSRQTIPNSKLIPTDII</sequence>
<reference evidence="1 2" key="1">
    <citation type="journal article" date="2005" name="Proc. Natl. Acad. Sci. U.S.A.">
        <title>The complete genomes and proteomes of 27 Staphylococcus aureus bacteriophages.</title>
        <authorList>
            <person name="Kwan T."/>
            <person name="Liu J."/>
            <person name="Dubow M."/>
            <person name="Gros P."/>
            <person name="Pelletier J."/>
        </authorList>
    </citation>
    <scope>NUCLEOTIDE SEQUENCE [LARGE SCALE GENOMIC DNA]</scope>
</reference>
<organismHost>
    <name type="scientific">Twortvirus twort</name>
    <dbReference type="NCBI Taxonomy" id="55510"/>
</organismHost>
<name>Q4Z903_BPTWO</name>
<protein>
    <submittedName>
        <fullName evidence="1">ORF230</fullName>
    </submittedName>
</protein>
<proteinExistence type="predicted"/>
<dbReference type="RefSeq" id="YP_238702.1">
    <property type="nucleotide sequence ID" value="NC_007021.1"/>
</dbReference>
<accession>Q4Z903</accession>
<dbReference type="Proteomes" id="UP000001466">
    <property type="component" value="Segment"/>
</dbReference>
<dbReference type="EMBL" id="AY954970">
    <property type="protein sequence ID" value="AAX92471.1"/>
    <property type="molecule type" value="Genomic_DNA"/>
</dbReference>
<evidence type="ECO:0000313" key="1">
    <source>
        <dbReference type="EMBL" id="AAX92471.1"/>
    </source>
</evidence>
<dbReference type="KEGG" id="vg:5130381"/>
<organism evidence="1 2">
    <name type="scientific">Staphylococcus phage Twort (strain DSM 17442 / HER 48)</name>
    <name type="common">Bacteriophage Twort</name>
    <dbReference type="NCBI Taxonomy" id="2908167"/>
    <lineage>
        <taxon>Viruses</taxon>
        <taxon>Duplodnaviria</taxon>
        <taxon>Heunggongvirae</taxon>
        <taxon>Uroviricota</taxon>
        <taxon>Caudoviricetes</taxon>
        <taxon>Herelleviridae</taxon>
        <taxon>Twortvirinae</taxon>
        <taxon>Twortvirus</taxon>
        <taxon>Twortvirus twort</taxon>
    </lineage>
</organism>
<dbReference type="GeneID" id="5130381"/>